<evidence type="ECO:0000256" key="3">
    <source>
        <dbReference type="RuleBase" id="RU003456"/>
    </source>
</evidence>
<keyword evidence="6" id="KW-1185">Reference proteome</keyword>
<dbReference type="NCBIfam" id="NF004733">
    <property type="entry name" value="PRK06074.1-5"/>
    <property type="match status" value="1"/>
</dbReference>
<keyword evidence="3" id="KW-0520">NAD</keyword>
<keyword evidence="5" id="KW-0830">Ubiquinone</keyword>
<dbReference type="Gene3D" id="3.30.460.80">
    <property type="entry name" value="NADH:ubiquinone oxidoreductase, 30kDa subunit"/>
    <property type="match status" value="1"/>
</dbReference>
<keyword evidence="5" id="KW-0560">Oxidoreductase</keyword>
<dbReference type="OMA" id="MIPAGIT"/>
<dbReference type="GO" id="GO:0008137">
    <property type="term" value="F:NADH dehydrogenase (ubiquinone) activity"/>
    <property type="evidence" value="ECO:0007669"/>
    <property type="project" value="InterPro"/>
</dbReference>
<sequence length="267" mass="31211">MMASHHVWKSMFYLWRQPYKYYSTTKSYWGTQTCFSSRRQPFCSTSPDKTAEQNTALNQQKNFLASLVEMIPAGITAAYIHKGHDTTHGGGEMVLEVPHDKTIPVLRFLRDHSSCLYDCFIDCTAADFPQKPQRFRVVYNLLSLKYSSRIRVQTHVDEVTPIESATCLFKGANWPEREVWDLFGVFFYNHPDLRRILTDYGFEGHPLRKDFPLSGYVEVRYDDTEKRVVIEPVEITQEYRAFDYTSPWEVFPEGGNFEEAEKLPERV</sequence>
<dbReference type="InterPro" id="IPR020396">
    <property type="entry name" value="NADH_UbQ_OxRdtase_CS"/>
</dbReference>
<dbReference type="PANTHER" id="PTHR10884">
    <property type="entry name" value="NADH DEHYDROGENASE UBIQUINONE IRON-SULFUR PROTEIN 3"/>
    <property type="match status" value="1"/>
</dbReference>
<dbReference type="KEGG" id="gsl:Gasu_57480"/>
<dbReference type="InterPro" id="IPR001268">
    <property type="entry name" value="NADH_UbQ_OxRdtase_30kDa_su"/>
</dbReference>
<dbReference type="RefSeq" id="XP_005703147.1">
    <property type="nucleotide sequence ID" value="XM_005703090.1"/>
</dbReference>
<dbReference type="GeneID" id="17085590"/>
<comment type="similarity">
    <text evidence="1 3">Belongs to the complex I 30 kDa subunit family.</text>
</comment>
<dbReference type="OrthoDB" id="37721at2759"/>
<dbReference type="NCBIfam" id="TIGR01961">
    <property type="entry name" value="NuoC_fam"/>
    <property type="match status" value="1"/>
</dbReference>
<keyword evidence="3" id="KW-1278">Translocase</keyword>
<name>M2X9T2_GALSU</name>
<evidence type="ECO:0000259" key="4">
    <source>
        <dbReference type="Pfam" id="PF00329"/>
    </source>
</evidence>
<dbReference type="GO" id="GO:0016651">
    <property type="term" value="F:oxidoreductase activity, acting on NAD(P)H"/>
    <property type="evidence" value="ECO:0007669"/>
    <property type="project" value="InterPro"/>
</dbReference>
<evidence type="ECO:0000313" key="6">
    <source>
        <dbReference type="Proteomes" id="UP000030680"/>
    </source>
</evidence>
<dbReference type="PROSITE" id="PS00542">
    <property type="entry name" value="COMPLEX1_30K"/>
    <property type="match status" value="1"/>
</dbReference>
<gene>
    <name evidence="5" type="ORF">Gasu_57480</name>
</gene>
<evidence type="ECO:0000256" key="2">
    <source>
        <dbReference type="ARBA" id="ARBA00022448"/>
    </source>
</evidence>
<dbReference type="HAMAP" id="MF_01357">
    <property type="entry name" value="NDH1_NuoC"/>
    <property type="match status" value="1"/>
</dbReference>
<dbReference type="EC" id="1.6.5.3" evidence="5"/>
<accession>M2X9T2</accession>
<keyword evidence="2 3" id="KW-0813">Transport</keyword>
<dbReference type="InterPro" id="IPR010218">
    <property type="entry name" value="NADH_DH_suC"/>
</dbReference>
<organism evidence="5 6">
    <name type="scientific">Galdieria sulphuraria</name>
    <name type="common">Red alga</name>
    <dbReference type="NCBI Taxonomy" id="130081"/>
    <lineage>
        <taxon>Eukaryota</taxon>
        <taxon>Rhodophyta</taxon>
        <taxon>Bangiophyceae</taxon>
        <taxon>Galdieriales</taxon>
        <taxon>Galdieriaceae</taxon>
        <taxon>Galdieria</taxon>
    </lineage>
</organism>
<dbReference type="Gramene" id="EME26627">
    <property type="protein sequence ID" value="EME26627"/>
    <property type="gene ID" value="Gasu_57480"/>
</dbReference>
<dbReference type="PANTHER" id="PTHR10884:SF14">
    <property type="entry name" value="NADH DEHYDROGENASE [UBIQUINONE] IRON-SULFUR PROTEIN 3, MITOCHONDRIAL"/>
    <property type="match status" value="1"/>
</dbReference>
<reference evidence="6" key="1">
    <citation type="journal article" date="2013" name="Science">
        <title>Gene transfer from bacteria and archaea facilitated evolution of an extremophilic eukaryote.</title>
        <authorList>
            <person name="Schonknecht G."/>
            <person name="Chen W.H."/>
            <person name="Ternes C.M."/>
            <person name="Barbier G.G."/>
            <person name="Shrestha R.P."/>
            <person name="Stanke M."/>
            <person name="Brautigam A."/>
            <person name="Baker B.J."/>
            <person name="Banfield J.F."/>
            <person name="Garavito R.M."/>
            <person name="Carr K."/>
            <person name="Wilkerson C."/>
            <person name="Rensing S.A."/>
            <person name="Gagneul D."/>
            <person name="Dickenson N.E."/>
            <person name="Oesterhelt C."/>
            <person name="Lercher M.J."/>
            <person name="Weber A.P."/>
        </authorList>
    </citation>
    <scope>NUCLEOTIDE SEQUENCE [LARGE SCALE GENOMIC DNA]</scope>
    <source>
        <strain evidence="6">074W</strain>
    </source>
</reference>
<protein>
    <submittedName>
        <fullName evidence="5">NADH dehydrogenase (Ubiquinone) Fe-S protein 3</fullName>
        <ecNumber evidence="5">1.6.5.3</ecNumber>
    </submittedName>
</protein>
<evidence type="ECO:0000313" key="5">
    <source>
        <dbReference type="EMBL" id="EME26627.1"/>
    </source>
</evidence>
<dbReference type="Proteomes" id="UP000030680">
    <property type="component" value="Unassembled WGS sequence"/>
</dbReference>
<proteinExistence type="inferred from homology"/>
<dbReference type="InterPro" id="IPR037232">
    <property type="entry name" value="NADH_quin_OxRdtase_su_C/D-like"/>
</dbReference>
<dbReference type="Pfam" id="PF00329">
    <property type="entry name" value="Complex1_30kDa"/>
    <property type="match status" value="1"/>
</dbReference>
<dbReference type="AlphaFoldDB" id="M2X9T2"/>
<evidence type="ECO:0000256" key="1">
    <source>
        <dbReference type="ARBA" id="ARBA00007569"/>
    </source>
</evidence>
<feature type="domain" description="NADH:ubiquinone oxidoreductase 30kDa subunit" evidence="4">
    <location>
        <begin position="96"/>
        <end position="216"/>
    </location>
</feature>
<dbReference type="SUPFAM" id="SSF143243">
    <property type="entry name" value="Nqo5-like"/>
    <property type="match status" value="1"/>
</dbReference>
<dbReference type="STRING" id="130081.M2X9T2"/>
<dbReference type="eggNOG" id="KOG1713">
    <property type="taxonomic scope" value="Eukaryota"/>
</dbReference>
<dbReference type="EMBL" id="KB454545">
    <property type="protein sequence ID" value="EME26627.1"/>
    <property type="molecule type" value="Genomic_DNA"/>
</dbReference>